<feature type="region of interest" description="Disordered" evidence="1">
    <location>
        <begin position="32"/>
        <end position="62"/>
    </location>
</feature>
<proteinExistence type="predicted"/>
<evidence type="ECO:0008006" key="4">
    <source>
        <dbReference type="Google" id="ProtNLM"/>
    </source>
</evidence>
<dbReference type="SUPFAM" id="SSF57756">
    <property type="entry name" value="Retrovirus zinc finger-like domains"/>
    <property type="match status" value="1"/>
</dbReference>
<dbReference type="AlphaFoldDB" id="A0A445AGF4"/>
<accession>A0A445AGF4</accession>
<dbReference type="GO" id="GO:0003676">
    <property type="term" value="F:nucleic acid binding"/>
    <property type="evidence" value="ECO:0007669"/>
    <property type="project" value="InterPro"/>
</dbReference>
<keyword evidence="3" id="KW-1185">Reference proteome</keyword>
<dbReference type="GO" id="GO:0008270">
    <property type="term" value="F:zinc ion binding"/>
    <property type="evidence" value="ECO:0007669"/>
    <property type="project" value="InterPro"/>
</dbReference>
<evidence type="ECO:0000313" key="2">
    <source>
        <dbReference type="EMBL" id="RYR25517.1"/>
    </source>
</evidence>
<organism evidence="2 3">
    <name type="scientific">Arachis hypogaea</name>
    <name type="common">Peanut</name>
    <dbReference type="NCBI Taxonomy" id="3818"/>
    <lineage>
        <taxon>Eukaryota</taxon>
        <taxon>Viridiplantae</taxon>
        <taxon>Streptophyta</taxon>
        <taxon>Embryophyta</taxon>
        <taxon>Tracheophyta</taxon>
        <taxon>Spermatophyta</taxon>
        <taxon>Magnoliopsida</taxon>
        <taxon>eudicotyledons</taxon>
        <taxon>Gunneridae</taxon>
        <taxon>Pentapetalae</taxon>
        <taxon>rosids</taxon>
        <taxon>fabids</taxon>
        <taxon>Fabales</taxon>
        <taxon>Fabaceae</taxon>
        <taxon>Papilionoideae</taxon>
        <taxon>50 kb inversion clade</taxon>
        <taxon>dalbergioids sensu lato</taxon>
        <taxon>Dalbergieae</taxon>
        <taxon>Pterocarpus clade</taxon>
        <taxon>Arachis</taxon>
    </lineage>
</organism>
<protein>
    <recommendedName>
        <fullName evidence="4">CCHC-type domain-containing protein</fullName>
    </recommendedName>
</protein>
<feature type="region of interest" description="Disordered" evidence="1">
    <location>
        <begin position="79"/>
        <end position="110"/>
    </location>
</feature>
<gene>
    <name evidence="2" type="ORF">Ahy_B02g059309</name>
</gene>
<dbReference type="EMBL" id="SDMP01000012">
    <property type="protein sequence ID" value="RYR25517.1"/>
    <property type="molecule type" value="Genomic_DNA"/>
</dbReference>
<name>A0A445AGF4_ARAHY</name>
<evidence type="ECO:0000256" key="1">
    <source>
        <dbReference type="SAM" id="MobiDB-lite"/>
    </source>
</evidence>
<feature type="compositionally biased region" description="Basic and acidic residues" evidence="1">
    <location>
        <begin position="48"/>
        <end position="60"/>
    </location>
</feature>
<evidence type="ECO:0000313" key="3">
    <source>
        <dbReference type="Proteomes" id="UP000289738"/>
    </source>
</evidence>
<reference evidence="2 3" key="1">
    <citation type="submission" date="2019-01" db="EMBL/GenBank/DDBJ databases">
        <title>Sequencing of cultivated peanut Arachis hypogaea provides insights into genome evolution and oil improvement.</title>
        <authorList>
            <person name="Chen X."/>
        </authorList>
    </citation>
    <scope>NUCLEOTIDE SEQUENCE [LARGE SCALE GENOMIC DNA]</scope>
    <source>
        <strain evidence="3">cv. Fuhuasheng</strain>
        <tissue evidence="2">Leaves</tissue>
    </source>
</reference>
<dbReference type="InterPro" id="IPR036875">
    <property type="entry name" value="Znf_CCHC_sf"/>
</dbReference>
<dbReference type="Proteomes" id="UP000289738">
    <property type="component" value="Chromosome B02"/>
</dbReference>
<comment type="caution">
    <text evidence="2">The sequence shown here is derived from an EMBL/GenBank/DDBJ whole genome shotgun (WGS) entry which is preliminary data.</text>
</comment>
<sequence>MGAYNIVYQTFMHPVPSQEFWEHLDTLPILPPRYRKPIGRLTTKRDKRNNGPKEKSDPHRTTRKIGTIICKYCLQAGHNKRSCKKRKEAMGEGSSAPQAPTDDEDEDILAKMYWEETLEAAEAEQEATEEEN</sequence>